<sequence length="120" mass="12449">MKIRTNSTLFAAVFGAAAMIAAPAMALAQDRTQTEAEEESDSAQPVNDTWITTKVKADLMATSDVPGTEIDVDTTNGVVKLSGTVDSKAKHDKAISVAKGIKGVKSVDAKGLTVAKGDKK</sequence>
<keyword evidence="3" id="KW-0677">Repeat</keyword>
<protein>
    <recommendedName>
        <fullName evidence="5">Osmotically-inducible protein Y</fullName>
    </recommendedName>
</protein>
<evidence type="ECO:0000256" key="3">
    <source>
        <dbReference type="ARBA" id="ARBA00022737"/>
    </source>
</evidence>
<dbReference type="RefSeq" id="WP_115842069.1">
    <property type="nucleotide sequence ID" value="NZ_CP046603.1"/>
</dbReference>
<evidence type="ECO:0000256" key="1">
    <source>
        <dbReference type="ARBA" id="ARBA00004418"/>
    </source>
</evidence>
<proteinExistence type="predicted"/>
<feature type="domain" description="BON" evidence="7">
    <location>
        <begin position="47"/>
        <end position="116"/>
    </location>
</feature>
<feature type="chain" id="PRO_5043646762" description="Osmotically-inducible protein Y" evidence="6">
    <location>
        <begin position="27"/>
        <end position="120"/>
    </location>
</feature>
<dbReference type="PANTHER" id="PTHR34606">
    <property type="entry name" value="BON DOMAIN-CONTAINING PROTEIN"/>
    <property type="match status" value="1"/>
</dbReference>
<comment type="subcellular location">
    <subcellularLocation>
        <location evidence="1">Periplasm</location>
    </subcellularLocation>
</comment>
<reference evidence="8 9" key="1">
    <citation type="submission" date="2018-08" db="EMBL/GenBank/DDBJ databases">
        <title>Lysobacter soli KCTC 22011, whole genome shotgun sequence.</title>
        <authorList>
            <person name="Zhang X."/>
            <person name="Feng G."/>
            <person name="Zhu H."/>
        </authorList>
    </citation>
    <scope>NUCLEOTIDE SEQUENCE [LARGE SCALE GENOMIC DNA]</scope>
    <source>
        <strain evidence="8 9">KCTC 22011</strain>
    </source>
</reference>
<dbReference type="GO" id="GO:0042597">
    <property type="term" value="C:periplasmic space"/>
    <property type="evidence" value="ECO:0007669"/>
    <property type="project" value="UniProtKB-SubCell"/>
</dbReference>
<dbReference type="FunFam" id="3.30.1340.30:FF:000001">
    <property type="entry name" value="Molecular chaperone OsmY"/>
    <property type="match status" value="1"/>
</dbReference>
<feature type="signal peptide" evidence="6">
    <location>
        <begin position="1"/>
        <end position="26"/>
    </location>
</feature>
<dbReference type="Proteomes" id="UP000256829">
    <property type="component" value="Unassembled WGS sequence"/>
</dbReference>
<comment type="caution">
    <text evidence="8">The sequence shown here is derived from an EMBL/GenBank/DDBJ whole genome shotgun (WGS) entry which is preliminary data.</text>
</comment>
<dbReference type="AlphaFoldDB" id="A0A3D8VE93"/>
<gene>
    <name evidence="8" type="ORF">DX912_07380</name>
</gene>
<keyword evidence="4" id="KW-0574">Periplasm</keyword>
<evidence type="ECO:0000259" key="7">
    <source>
        <dbReference type="PROSITE" id="PS50914"/>
    </source>
</evidence>
<dbReference type="InterPro" id="IPR051686">
    <property type="entry name" value="Lipoprotein_DolP"/>
</dbReference>
<dbReference type="InterPro" id="IPR007055">
    <property type="entry name" value="BON_dom"/>
</dbReference>
<evidence type="ECO:0000256" key="5">
    <source>
        <dbReference type="ARBA" id="ARBA00070588"/>
    </source>
</evidence>
<keyword evidence="9" id="KW-1185">Reference proteome</keyword>
<name>A0A3D8VE93_9GAMM</name>
<dbReference type="InterPro" id="IPR014004">
    <property type="entry name" value="Transpt-assoc_nodulatn_dom_bac"/>
</dbReference>
<keyword evidence="2 6" id="KW-0732">Signal</keyword>
<accession>A0A3D8VE93</accession>
<dbReference type="SMART" id="SM00749">
    <property type="entry name" value="BON"/>
    <property type="match status" value="1"/>
</dbReference>
<dbReference type="Pfam" id="PF04972">
    <property type="entry name" value="BON"/>
    <property type="match status" value="1"/>
</dbReference>
<evidence type="ECO:0000256" key="6">
    <source>
        <dbReference type="SAM" id="SignalP"/>
    </source>
</evidence>
<dbReference type="PROSITE" id="PS50914">
    <property type="entry name" value="BON"/>
    <property type="match status" value="1"/>
</dbReference>
<organism evidence="8 9">
    <name type="scientific">Lysobacter soli</name>
    <dbReference type="NCBI Taxonomy" id="453783"/>
    <lineage>
        <taxon>Bacteria</taxon>
        <taxon>Pseudomonadati</taxon>
        <taxon>Pseudomonadota</taxon>
        <taxon>Gammaproteobacteria</taxon>
        <taxon>Lysobacterales</taxon>
        <taxon>Lysobacteraceae</taxon>
        <taxon>Lysobacter</taxon>
    </lineage>
</organism>
<dbReference type="EMBL" id="QTJR01000004">
    <property type="protein sequence ID" value="RDY67734.1"/>
    <property type="molecule type" value="Genomic_DNA"/>
</dbReference>
<dbReference type="OrthoDB" id="8910395at2"/>
<evidence type="ECO:0000313" key="9">
    <source>
        <dbReference type="Proteomes" id="UP000256829"/>
    </source>
</evidence>
<dbReference type="Gene3D" id="3.30.1340.30">
    <property type="match status" value="1"/>
</dbReference>
<evidence type="ECO:0000256" key="2">
    <source>
        <dbReference type="ARBA" id="ARBA00022729"/>
    </source>
</evidence>
<evidence type="ECO:0000313" key="8">
    <source>
        <dbReference type="EMBL" id="RDY67734.1"/>
    </source>
</evidence>
<evidence type="ECO:0000256" key="4">
    <source>
        <dbReference type="ARBA" id="ARBA00022764"/>
    </source>
</evidence>
<dbReference type="PANTHER" id="PTHR34606:SF15">
    <property type="entry name" value="BON DOMAIN-CONTAINING PROTEIN"/>
    <property type="match status" value="1"/>
</dbReference>